<dbReference type="STRING" id="32473.ENSXCOP00000007246"/>
<dbReference type="AlphaFoldDB" id="A0A3B5LC14"/>
<organism evidence="4 5">
    <name type="scientific">Xiphophorus couchianus</name>
    <name type="common">Monterrey platyfish</name>
    <dbReference type="NCBI Taxonomy" id="32473"/>
    <lineage>
        <taxon>Eukaryota</taxon>
        <taxon>Metazoa</taxon>
        <taxon>Chordata</taxon>
        <taxon>Craniata</taxon>
        <taxon>Vertebrata</taxon>
        <taxon>Euteleostomi</taxon>
        <taxon>Actinopterygii</taxon>
        <taxon>Neopterygii</taxon>
        <taxon>Teleostei</taxon>
        <taxon>Neoteleostei</taxon>
        <taxon>Acanthomorphata</taxon>
        <taxon>Ovalentaria</taxon>
        <taxon>Atherinomorphae</taxon>
        <taxon>Cyprinodontiformes</taxon>
        <taxon>Poeciliidae</taxon>
        <taxon>Poeciliinae</taxon>
        <taxon>Xiphophorus</taxon>
    </lineage>
</organism>
<evidence type="ECO:0000256" key="1">
    <source>
        <dbReference type="ARBA" id="ARBA00022729"/>
    </source>
</evidence>
<dbReference type="CDD" id="cd00099">
    <property type="entry name" value="IgV"/>
    <property type="match status" value="1"/>
</dbReference>
<evidence type="ECO:0000313" key="5">
    <source>
        <dbReference type="Proteomes" id="UP000261380"/>
    </source>
</evidence>
<dbReference type="GO" id="GO:0002376">
    <property type="term" value="P:immune system process"/>
    <property type="evidence" value="ECO:0007669"/>
    <property type="project" value="UniProtKB-KW"/>
</dbReference>
<keyword evidence="5" id="KW-1185">Reference proteome</keyword>
<name>A0A3B5LC14_9TELE</name>
<dbReference type="GeneTree" id="ENSGT00940000166007"/>
<evidence type="ECO:0000259" key="3">
    <source>
        <dbReference type="PROSITE" id="PS50835"/>
    </source>
</evidence>
<dbReference type="Gene3D" id="2.60.40.10">
    <property type="entry name" value="Immunoglobulins"/>
    <property type="match status" value="1"/>
</dbReference>
<accession>A0A3B5LC14</accession>
<keyword evidence="1" id="KW-0732">Signal</keyword>
<dbReference type="InterPro" id="IPR036179">
    <property type="entry name" value="Ig-like_dom_sf"/>
</dbReference>
<dbReference type="Proteomes" id="UP000261380">
    <property type="component" value="Unplaced"/>
</dbReference>
<dbReference type="PROSITE" id="PS50835">
    <property type="entry name" value="IG_LIKE"/>
    <property type="match status" value="1"/>
</dbReference>
<dbReference type="PANTHER" id="PTHR23268">
    <property type="entry name" value="T-CELL RECEPTOR BETA CHAIN"/>
    <property type="match status" value="1"/>
</dbReference>
<dbReference type="GO" id="GO:0007166">
    <property type="term" value="P:cell surface receptor signaling pathway"/>
    <property type="evidence" value="ECO:0007669"/>
    <property type="project" value="TreeGrafter"/>
</dbReference>
<keyword evidence="2" id="KW-0391">Immunity</keyword>
<dbReference type="SMART" id="SM00406">
    <property type="entry name" value="IGv"/>
    <property type="match status" value="1"/>
</dbReference>
<dbReference type="SUPFAM" id="SSF48726">
    <property type="entry name" value="Immunoglobulin"/>
    <property type="match status" value="1"/>
</dbReference>
<dbReference type="Ensembl" id="ENSXCOT00000007339.1">
    <property type="protein sequence ID" value="ENSXCOP00000007246.1"/>
    <property type="gene ID" value="ENSXCOG00000005602.1"/>
</dbReference>
<dbReference type="InterPro" id="IPR013106">
    <property type="entry name" value="Ig_V-set"/>
</dbReference>
<reference evidence="4" key="1">
    <citation type="submission" date="2025-08" db="UniProtKB">
        <authorList>
            <consortium name="Ensembl"/>
        </authorList>
    </citation>
    <scope>IDENTIFICATION</scope>
</reference>
<evidence type="ECO:0000313" key="4">
    <source>
        <dbReference type="Ensembl" id="ENSXCOP00000007246.1"/>
    </source>
</evidence>
<dbReference type="InterPro" id="IPR050413">
    <property type="entry name" value="TCR_beta_variable"/>
</dbReference>
<dbReference type="GO" id="GO:0005886">
    <property type="term" value="C:plasma membrane"/>
    <property type="evidence" value="ECO:0007669"/>
    <property type="project" value="TreeGrafter"/>
</dbReference>
<dbReference type="InterPro" id="IPR007110">
    <property type="entry name" value="Ig-like_dom"/>
</dbReference>
<feature type="domain" description="Ig-like" evidence="3">
    <location>
        <begin position="7"/>
        <end position="116"/>
    </location>
</feature>
<evidence type="ECO:0000256" key="2">
    <source>
        <dbReference type="ARBA" id="ARBA00022859"/>
    </source>
</evidence>
<dbReference type="InterPro" id="IPR013783">
    <property type="entry name" value="Ig-like_fold"/>
</dbReference>
<sequence>VNAPCAPSAGITTSTALRSSPTTSPATISCSHSISGYYVILWYQKPIGGSALKLIGYIANTSPTLEKEFEDRFTISGDGSKESELEVQELQPEDSSMYYCAAISQHSDENKRCELKPTGCRLTSPTEPVKESHEY</sequence>
<dbReference type="PANTHER" id="PTHR23268:SF124">
    <property type="entry name" value="IG-LIKE DOMAIN-CONTAINING PROTEIN"/>
    <property type="match status" value="1"/>
</dbReference>
<reference evidence="4" key="2">
    <citation type="submission" date="2025-09" db="UniProtKB">
        <authorList>
            <consortium name="Ensembl"/>
        </authorList>
    </citation>
    <scope>IDENTIFICATION</scope>
</reference>
<proteinExistence type="predicted"/>
<protein>
    <recommendedName>
        <fullName evidence="3">Ig-like domain-containing protein</fullName>
    </recommendedName>
</protein>
<dbReference type="Pfam" id="PF07686">
    <property type="entry name" value="V-set"/>
    <property type="match status" value="1"/>
</dbReference>